<keyword evidence="3" id="KW-1185">Reference proteome</keyword>
<sequence length="576" mass="65468">MVEMTNSNIPPPSRKRIILCCDGSGQSAVSGEESIPSNVTRLCQAIDSVGVDAEGEVWQQVVRYDSGVGTNSNGQISVGRDLEGNVIEAYNFCVLNWNPGDKILCFGFSRGAYTARAIAGLISDLGICSKTDIQDFPEVWRLYKKSHTAVTGERFYGSDAYFDWHDGKPADPQPEERQDNRVVWDSVGRGEWAQTPESREVEVVGVFETVGALGFPEVFGYEVPQWLTRTDKPEWHNVGLSPNIKNAFQALALDEHRAAFTPTLFYIPDVTRASKEAIAKQHELCQNANKSWDDLLSTESPSLEDLQRTSKVKNEAMRKLLDMEDSQKDRSKLLQVWFPGVHINIGGGSTLTLENKGNMEEMSNIVFAWMLDRIKGFVSINEKTLQKEQVSRQDRLTRINNALHWYNERLNRRQTETWGKWLERRGQWIASSILHPLTPGDKPAYMDERVYTWGLGDLPDNFGIVYIANGSRPRTPGRYALDKHGRKLGETYEQIHPVVGYRVEKTQDHVVKEKRYRPIWLTGDSYERRGKKEGGFEYLFKYPGMTQYQILPEWKLSGDASSYERLAIVGDVHFPL</sequence>
<gene>
    <name evidence="2" type="ORF">PENSTE_c032G01651</name>
</gene>
<dbReference type="OrthoDB" id="3057168at2759"/>
<proteinExistence type="predicted"/>
<name>A0A1V6SLH2_9EURO</name>
<dbReference type="Proteomes" id="UP000191285">
    <property type="component" value="Unassembled WGS sequence"/>
</dbReference>
<dbReference type="PANTHER" id="PTHR33840">
    <property type="match status" value="1"/>
</dbReference>
<dbReference type="PANTHER" id="PTHR33840:SF16">
    <property type="entry name" value="DUF2235 DOMAIN-CONTAINING PROTEIN"/>
    <property type="match status" value="1"/>
</dbReference>
<dbReference type="Pfam" id="PF09994">
    <property type="entry name" value="T6SS_Tle1-like_cat"/>
    <property type="match status" value="1"/>
</dbReference>
<comment type="caution">
    <text evidence="2">The sequence shown here is derived from an EMBL/GenBank/DDBJ whole genome shotgun (WGS) entry which is preliminary data.</text>
</comment>
<reference evidence="3" key="1">
    <citation type="journal article" date="2017" name="Nat. Microbiol.">
        <title>Global analysis of biosynthetic gene clusters reveals vast potential of secondary metabolite production in Penicillium species.</title>
        <authorList>
            <person name="Nielsen J.C."/>
            <person name="Grijseels S."/>
            <person name="Prigent S."/>
            <person name="Ji B."/>
            <person name="Dainat J."/>
            <person name="Nielsen K.F."/>
            <person name="Frisvad J.C."/>
            <person name="Workman M."/>
            <person name="Nielsen J."/>
        </authorList>
    </citation>
    <scope>NUCLEOTIDE SEQUENCE [LARGE SCALE GENOMIC DNA]</scope>
    <source>
        <strain evidence="3">IBT 24891</strain>
    </source>
</reference>
<dbReference type="EMBL" id="MLKD01000032">
    <property type="protein sequence ID" value="OQE14901.1"/>
    <property type="molecule type" value="Genomic_DNA"/>
</dbReference>
<evidence type="ECO:0000259" key="1">
    <source>
        <dbReference type="Pfam" id="PF09994"/>
    </source>
</evidence>
<dbReference type="AlphaFoldDB" id="A0A1V6SLH2"/>
<evidence type="ECO:0000313" key="2">
    <source>
        <dbReference type="EMBL" id="OQE14901.1"/>
    </source>
</evidence>
<dbReference type="STRING" id="303698.A0A1V6SLH2"/>
<feature type="domain" description="T6SS Phospholipase effector Tle1-like catalytic" evidence="1">
    <location>
        <begin position="15"/>
        <end position="372"/>
    </location>
</feature>
<organism evidence="2 3">
    <name type="scientific">Penicillium steckii</name>
    <dbReference type="NCBI Taxonomy" id="303698"/>
    <lineage>
        <taxon>Eukaryota</taxon>
        <taxon>Fungi</taxon>
        <taxon>Dikarya</taxon>
        <taxon>Ascomycota</taxon>
        <taxon>Pezizomycotina</taxon>
        <taxon>Eurotiomycetes</taxon>
        <taxon>Eurotiomycetidae</taxon>
        <taxon>Eurotiales</taxon>
        <taxon>Aspergillaceae</taxon>
        <taxon>Penicillium</taxon>
    </lineage>
</organism>
<evidence type="ECO:0000313" key="3">
    <source>
        <dbReference type="Proteomes" id="UP000191285"/>
    </source>
</evidence>
<dbReference type="InterPro" id="IPR018712">
    <property type="entry name" value="Tle1-like_cat"/>
</dbReference>
<accession>A0A1V6SLH2</accession>
<protein>
    <recommendedName>
        <fullName evidence="1">T6SS Phospholipase effector Tle1-like catalytic domain-containing protein</fullName>
    </recommendedName>
</protein>